<reference evidence="2 3" key="1">
    <citation type="journal article" date="2015" name="Proc. Natl. Acad. Sci. U.S.A.">
        <title>The resurrection genome of Boea hygrometrica: A blueprint for survival of dehydration.</title>
        <authorList>
            <person name="Xiao L."/>
            <person name="Yang G."/>
            <person name="Zhang L."/>
            <person name="Yang X."/>
            <person name="Zhao S."/>
            <person name="Ji Z."/>
            <person name="Zhou Q."/>
            <person name="Hu M."/>
            <person name="Wang Y."/>
            <person name="Chen M."/>
            <person name="Xu Y."/>
            <person name="Jin H."/>
            <person name="Xiao X."/>
            <person name="Hu G."/>
            <person name="Bao F."/>
            <person name="Hu Y."/>
            <person name="Wan P."/>
            <person name="Li L."/>
            <person name="Deng X."/>
            <person name="Kuang T."/>
            <person name="Xiang C."/>
            <person name="Zhu J.K."/>
            <person name="Oliver M.J."/>
            <person name="He Y."/>
        </authorList>
    </citation>
    <scope>NUCLEOTIDE SEQUENCE [LARGE SCALE GENOMIC DNA]</scope>
    <source>
        <strain evidence="3">cv. XS01</strain>
    </source>
</reference>
<name>A0A2Z7BJS6_9LAMI</name>
<feature type="region of interest" description="Disordered" evidence="1">
    <location>
        <begin position="28"/>
        <end position="60"/>
    </location>
</feature>
<evidence type="ECO:0000256" key="1">
    <source>
        <dbReference type="SAM" id="MobiDB-lite"/>
    </source>
</evidence>
<dbReference type="EMBL" id="KV005082">
    <property type="protein sequence ID" value="KZV34365.1"/>
    <property type="molecule type" value="Genomic_DNA"/>
</dbReference>
<protein>
    <submittedName>
        <fullName evidence="2">Uncharacterized protein</fullName>
    </submittedName>
</protein>
<organism evidence="2 3">
    <name type="scientific">Dorcoceras hygrometricum</name>
    <dbReference type="NCBI Taxonomy" id="472368"/>
    <lineage>
        <taxon>Eukaryota</taxon>
        <taxon>Viridiplantae</taxon>
        <taxon>Streptophyta</taxon>
        <taxon>Embryophyta</taxon>
        <taxon>Tracheophyta</taxon>
        <taxon>Spermatophyta</taxon>
        <taxon>Magnoliopsida</taxon>
        <taxon>eudicotyledons</taxon>
        <taxon>Gunneridae</taxon>
        <taxon>Pentapetalae</taxon>
        <taxon>asterids</taxon>
        <taxon>lamiids</taxon>
        <taxon>Lamiales</taxon>
        <taxon>Gesneriaceae</taxon>
        <taxon>Didymocarpoideae</taxon>
        <taxon>Trichosporeae</taxon>
        <taxon>Loxocarpinae</taxon>
        <taxon>Dorcoceras</taxon>
    </lineage>
</organism>
<accession>A0A2Z7BJS6</accession>
<gene>
    <name evidence="2" type="ORF">F511_36135</name>
</gene>
<feature type="compositionally biased region" description="Polar residues" evidence="1">
    <location>
        <begin position="135"/>
        <end position="147"/>
    </location>
</feature>
<dbReference type="AlphaFoldDB" id="A0A2Z7BJS6"/>
<feature type="compositionally biased region" description="Polar residues" evidence="1">
    <location>
        <begin position="40"/>
        <end position="60"/>
    </location>
</feature>
<sequence length="166" mass="18777">MLCVRTRLQPKCREPKNLKELLNNRYESTEPEYNSGHGGPSNTDLTPAKPNINTNSGTVTQKPRIGSYELNQICPTLLTQQKALNEAQGRIFNTYQTSYLNDRQNPTLMLTEYTREMSLHTSPASRKPPEAVPNEASQQEESSATTLTSIGAIYRRKSEKIWFGEQ</sequence>
<keyword evidence="3" id="KW-1185">Reference proteome</keyword>
<dbReference type="Proteomes" id="UP000250235">
    <property type="component" value="Unassembled WGS sequence"/>
</dbReference>
<feature type="region of interest" description="Disordered" evidence="1">
    <location>
        <begin position="118"/>
        <end position="147"/>
    </location>
</feature>
<proteinExistence type="predicted"/>
<evidence type="ECO:0000313" key="3">
    <source>
        <dbReference type="Proteomes" id="UP000250235"/>
    </source>
</evidence>
<evidence type="ECO:0000313" key="2">
    <source>
        <dbReference type="EMBL" id="KZV34365.1"/>
    </source>
</evidence>